<organism evidence="3 4">
    <name type="scientific">Exocentrus adspersus</name>
    <dbReference type="NCBI Taxonomy" id="1586481"/>
    <lineage>
        <taxon>Eukaryota</taxon>
        <taxon>Metazoa</taxon>
        <taxon>Ecdysozoa</taxon>
        <taxon>Arthropoda</taxon>
        <taxon>Hexapoda</taxon>
        <taxon>Insecta</taxon>
        <taxon>Pterygota</taxon>
        <taxon>Neoptera</taxon>
        <taxon>Endopterygota</taxon>
        <taxon>Coleoptera</taxon>
        <taxon>Polyphaga</taxon>
        <taxon>Cucujiformia</taxon>
        <taxon>Chrysomeloidea</taxon>
        <taxon>Cerambycidae</taxon>
        <taxon>Lamiinae</taxon>
        <taxon>Acanthocinini</taxon>
        <taxon>Exocentrus</taxon>
    </lineage>
</organism>
<feature type="domain" description="Endoplasmic reticulum resident protein 29 C-terminal" evidence="2">
    <location>
        <begin position="55"/>
        <end position="111"/>
    </location>
</feature>
<dbReference type="Pfam" id="PF07749">
    <property type="entry name" value="ERp29"/>
    <property type="match status" value="1"/>
</dbReference>
<sequence>MSWLAMEPLQETYQFNCPSKTSNFLQRFSIFKYMLIMLNKYSGQSYRIIVPLLLKEKHSASTYIKIMRKVVQTKLSFLKKEKNRLKKALSATVNEKKKTELSNHLNILMSFASPKKKKEENSD</sequence>
<comment type="caution">
    <text evidence="3">The sequence shown here is derived from an EMBL/GenBank/DDBJ whole genome shotgun (WGS) entry which is preliminary data.</text>
</comment>
<accession>A0AAV8VP74</accession>
<dbReference type="Proteomes" id="UP001159042">
    <property type="component" value="Unassembled WGS sequence"/>
</dbReference>
<evidence type="ECO:0000256" key="1">
    <source>
        <dbReference type="SAM" id="Coils"/>
    </source>
</evidence>
<evidence type="ECO:0000313" key="3">
    <source>
        <dbReference type="EMBL" id="KAJ8916048.1"/>
    </source>
</evidence>
<gene>
    <name evidence="3" type="ORF">NQ315_010916</name>
</gene>
<feature type="coiled-coil region" evidence="1">
    <location>
        <begin position="68"/>
        <end position="95"/>
    </location>
</feature>
<keyword evidence="1" id="KW-0175">Coiled coil</keyword>
<keyword evidence="4" id="KW-1185">Reference proteome</keyword>
<dbReference type="SUPFAM" id="SSF47933">
    <property type="entry name" value="ERP29 C domain-like"/>
    <property type="match status" value="1"/>
</dbReference>
<protein>
    <recommendedName>
        <fullName evidence="2">Endoplasmic reticulum resident protein 29 C-terminal domain-containing protein</fullName>
    </recommendedName>
</protein>
<dbReference type="InterPro" id="IPR036356">
    <property type="entry name" value="ERp29_C_sf"/>
</dbReference>
<dbReference type="EMBL" id="JANEYG010000046">
    <property type="protein sequence ID" value="KAJ8916048.1"/>
    <property type="molecule type" value="Genomic_DNA"/>
</dbReference>
<reference evidence="3 4" key="1">
    <citation type="journal article" date="2023" name="Insect Mol. Biol.">
        <title>Genome sequencing provides insights into the evolution of gene families encoding plant cell wall-degrading enzymes in longhorned beetles.</title>
        <authorList>
            <person name="Shin N.R."/>
            <person name="Okamura Y."/>
            <person name="Kirsch R."/>
            <person name="Pauchet Y."/>
        </authorList>
    </citation>
    <scope>NUCLEOTIDE SEQUENCE [LARGE SCALE GENOMIC DNA]</scope>
    <source>
        <strain evidence="3">EAD_L_NR</strain>
    </source>
</reference>
<dbReference type="InterPro" id="IPR016855">
    <property type="entry name" value="ERp29"/>
</dbReference>
<name>A0AAV8VP74_9CUCU</name>
<dbReference type="GO" id="GO:0005783">
    <property type="term" value="C:endoplasmic reticulum"/>
    <property type="evidence" value="ECO:0007669"/>
    <property type="project" value="InterPro"/>
</dbReference>
<evidence type="ECO:0000313" key="4">
    <source>
        <dbReference type="Proteomes" id="UP001159042"/>
    </source>
</evidence>
<dbReference type="PANTHER" id="PTHR12211:SF0">
    <property type="entry name" value="ENDOPLASMIC RETICULUM RESIDENT PROTEIN 29"/>
    <property type="match status" value="1"/>
</dbReference>
<dbReference type="InterPro" id="IPR011679">
    <property type="entry name" value="ERp29_C"/>
</dbReference>
<dbReference type="Gene3D" id="1.20.1150.12">
    <property type="entry name" value="Endoplasmic reticulum resident protein 29, C-terminal domain"/>
    <property type="match status" value="1"/>
</dbReference>
<evidence type="ECO:0000259" key="2">
    <source>
        <dbReference type="Pfam" id="PF07749"/>
    </source>
</evidence>
<dbReference type="PANTHER" id="PTHR12211">
    <property type="entry name" value="ENDOPLASMIC RETICULUM PROTEIN ERP29"/>
    <property type="match status" value="1"/>
</dbReference>
<dbReference type="AlphaFoldDB" id="A0AAV8VP74"/>
<proteinExistence type="predicted"/>